<dbReference type="AlphaFoldDB" id="A0AAE0XPM2"/>
<dbReference type="EMBL" id="JAWDGP010007893">
    <property type="protein sequence ID" value="KAK3701440.1"/>
    <property type="molecule type" value="Genomic_DNA"/>
</dbReference>
<evidence type="ECO:0000313" key="2">
    <source>
        <dbReference type="EMBL" id="KAK3701440.1"/>
    </source>
</evidence>
<sequence>MMTKNSGEKHCLRQKPNHKDGIKEGDKETDCGTIERGSNNCGVGPSWLEPLALLYSSTNIAKLIHPEYRSGREGQSEGSRRTQRDNIDDNVLVVK</sequence>
<feature type="region of interest" description="Disordered" evidence="1">
    <location>
        <begin position="66"/>
        <end position="95"/>
    </location>
</feature>
<accession>A0AAE0XPM2</accession>
<reference evidence="2" key="1">
    <citation type="journal article" date="2023" name="G3 (Bethesda)">
        <title>A reference genome for the long-term kleptoplast-retaining sea slug Elysia crispata morphotype clarki.</title>
        <authorList>
            <person name="Eastman K.E."/>
            <person name="Pendleton A.L."/>
            <person name="Shaikh M.A."/>
            <person name="Suttiyut T."/>
            <person name="Ogas R."/>
            <person name="Tomko P."/>
            <person name="Gavelis G."/>
            <person name="Widhalm J.R."/>
            <person name="Wisecaver J.H."/>
        </authorList>
    </citation>
    <scope>NUCLEOTIDE SEQUENCE</scope>
    <source>
        <strain evidence="2">ECLA1</strain>
    </source>
</reference>
<gene>
    <name evidence="2" type="ORF">RRG08_015860</name>
</gene>
<name>A0AAE0XPM2_9GAST</name>
<proteinExistence type="predicted"/>
<feature type="region of interest" description="Disordered" evidence="1">
    <location>
        <begin position="1"/>
        <end position="36"/>
    </location>
</feature>
<evidence type="ECO:0000313" key="3">
    <source>
        <dbReference type="Proteomes" id="UP001283361"/>
    </source>
</evidence>
<comment type="caution">
    <text evidence="2">The sequence shown here is derived from an EMBL/GenBank/DDBJ whole genome shotgun (WGS) entry which is preliminary data.</text>
</comment>
<evidence type="ECO:0000256" key="1">
    <source>
        <dbReference type="SAM" id="MobiDB-lite"/>
    </source>
</evidence>
<feature type="compositionally biased region" description="Basic and acidic residues" evidence="1">
    <location>
        <begin position="1"/>
        <end position="30"/>
    </location>
</feature>
<dbReference type="Proteomes" id="UP001283361">
    <property type="component" value="Unassembled WGS sequence"/>
</dbReference>
<feature type="compositionally biased region" description="Basic and acidic residues" evidence="1">
    <location>
        <begin position="66"/>
        <end position="87"/>
    </location>
</feature>
<protein>
    <submittedName>
        <fullName evidence="2">Uncharacterized protein</fullName>
    </submittedName>
</protein>
<organism evidence="2 3">
    <name type="scientific">Elysia crispata</name>
    <name type="common">lettuce slug</name>
    <dbReference type="NCBI Taxonomy" id="231223"/>
    <lineage>
        <taxon>Eukaryota</taxon>
        <taxon>Metazoa</taxon>
        <taxon>Spiralia</taxon>
        <taxon>Lophotrochozoa</taxon>
        <taxon>Mollusca</taxon>
        <taxon>Gastropoda</taxon>
        <taxon>Heterobranchia</taxon>
        <taxon>Euthyneura</taxon>
        <taxon>Panpulmonata</taxon>
        <taxon>Sacoglossa</taxon>
        <taxon>Placobranchoidea</taxon>
        <taxon>Plakobranchidae</taxon>
        <taxon>Elysia</taxon>
    </lineage>
</organism>
<keyword evidence="3" id="KW-1185">Reference proteome</keyword>